<proteinExistence type="predicted"/>
<dbReference type="InterPro" id="IPR036737">
    <property type="entry name" value="OmpA-like_sf"/>
</dbReference>
<dbReference type="SUPFAM" id="SSF103088">
    <property type="entry name" value="OmpA-like"/>
    <property type="match status" value="1"/>
</dbReference>
<dbReference type="PRINTS" id="PR01021">
    <property type="entry name" value="OMPADOMAIN"/>
</dbReference>
<dbReference type="InterPro" id="IPR006665">
    <property type="entry name" value="OmpA-like"/>
</dbReference>
<evidence type="ECO:0000259" key="6">
    <source>
        <dbReference type="PROSITE" id="PS51123"/>
    </source>
</evidence>
<protein>
    <submittedName>
        <fullName evidence="7">Outer membrane protein OmpA-like peptidoglycan-associated protein</fullName>
    </submittedName>
</protein>
<comment type="caution">
    <text evidence="7">The sequence shown here is derived from an EMBL/GenBank/DDBJ whole genome shotgun (WGS) entry which is preliminary data.</text>
</comment>
<keyword evidence="3" id="KW-0998">Cell outer membrane</keyword>
<sequence>MTDPERGQGAPPRHVHIEKTSKKTNWLPWALLGLGLLALIVALSRCNGEKERAVVTPAPTASPAEVVATTPDADTSTVLAGTSGLGGYLAGTEAAPRTFQFEKLNFDTAKSDIRPVDADEVNAIAAVLKQYGTARVRIAGYADARGPSAANLALGKARADSVKAALVAKGIDGARIETISGGENDPVDTNATASGQAENRRTELVVIAR</sequence>
<evidence type="ECO:0000256" key="3">
    <source>
        <dbReference type="ARBA" id="ARBA00023237"/>
    </source>
</evidence>
<dbReference type="PANTHER" id="PTHR30329">
    <property type="entry name" value="STATOR ELEMENT OF FLAGELLAR MOTOR COMPLEX"/>
    <property type="match status" value="1"/>
</dbReference>
<keyword evidence="5" id="KW-1133">Transmembrane helix</keyword>
<dbReference type="Pfam" id="PF00691">
    <property type="entry name" value="OmpA"/>
    <property type="match status" value="1"/>
</dbReference>
<dbReference type="InterPro" id="IPR006664">
    <property type="entry name" value="OMP_bac"/>
</dbReference>
<feature type="transmembrane region" description="Helical" evidence="5">
    <location>
        <begin position="26"/>
        <end position="43"/>
    </location>
</feature>
<gene>
    <name evidence="7" type="ORF">GGR47_003742</name>
</gene>
<dbReference type="InterPro" id="IPR050330">
    <property type="entry name" value="Bact_OuterMem_StrucFunc"/>
</dbReference>
<evidence type="ECO:0000313" key="7">
    <source>
        <dbReference type="EMBL" id="MBB3877474.1"/>
    </source>
</evidence>
<accession>A0AAW3TZ38</accession>
<dbReference type="GO" id="GO:0009279">
    <property type="term" value="C:cell outer membrane"/>
    <property type="evidence" value="ECO:0007669"/>
    <property type="project" value="UniProtKB-SubCell"/>
</dbReference>
<dbReference type="RefSeq" id="WP_147037353.1">
    <property type="nucleotide sequence ID" value="NZ_JACIDB010000018.1"/>
</dbReference>
<dbReference type="PROSITE" id="PS51123">
    <property type="entry name" value="OMPA_2"/>
    <property type="match status" value="1"/>
</dbReference>
<keyword evidence="8" id="KW-1185">Reference proteome</keyword>
<evidence type="ECO:0000256" key="2">
    <source>
        <dbReference type="ARBA" id="ARBA00023136"/>
    </source>
</evidence>
<keyword evidence="2 4" id="KW-0472">Membrane</keyword>
<name>A0AAW3TZ38_9SPHN</name>
<feature type="domain" description="OmpA-like" evidence="6">
    <location>
        <begin position="93"/>
        <end position="209"/>
    </location>
</feature>
<keyword evidence="5" id="KW-0812">Transmembrane</keyword>
<comment type="subcellular location">
    <subcellularLocation>
        <location evidence="1">Cell outer membrane</location>
    </subcellularLocation>
</comment>
<dbReference type="CDD" id="cd07185">
    <property type="entry name" value="OmpA_C-like"/>
    <property type="match status" value="1"/>
</dbReference>
<dbReference type="PANTHER" id="PTHR30329:SF21">
    <property type="entry name" value="LIPOPROTEIN YIAD-RELATED"/>
    <property type="match status" value="1"/>
</dbReference>
<evidence type="ECO:0000313" key="8">
    <source>
        <dbReference type="Proteomes" id="UP000528945"/>
    </source>
</evidence>
<evidence type="ECO:0000256" key="1">
    <source>
        <dbReference type="ARBA" id="ARBA00004442"/>
    </source>
</evidence>
<dbReference type="Proteomes" id="UP000528945">
    <property type="component" value="Unassembled WGS sequence"/>
</dbReference>
<evidence type="ECO:0000256" key="5">
    <source>
        <dbReference type="SAM" id="Phobius"/>
    </source>
</evidence>
<dbReference type="Gene3D" id="3.30.1330.60">
    <property type="entry name" value="OmpA-like domain"/>
    <property type="match status" value="1"/>
</dbReference>
<organism evidence="7 8">
    <name type="scientific">Sphingomonas aquatilis</name>
    <dbReference type="NCBI Taxonomy" id="93063"/>
    <lineage>
        <taxon>Bacteria</taxon>
        <taxon>Pseudomonadati</taxon>
        <taxon>Pseudomonadota</taxon>
        <taxon>Alphaproteobacteria</taxon>
        <taxon>Sphingomonadales</taxon>
        <taxon>Sphingomonadaceae</taxon>
        <taxon>Sphingomonas</taxon>
    </lineage>
</organism>
<reference evidence="7 8" key="1">
    <citation type="submission" date="2020-08" db="EMBL/GenBank/DDBJ databases">
        <title>Genomic Encyclopedia of Type Strains, Phase IV (KMG-IV): sequencing the most valuable type-strain genomes for metagenomic binning, comparative biology and taxonomic classification.</title>
        <authorList>
            <person name="Goeker M."/>
        </authorList>
    </citation>
    <scope>NUCLEOTIDE SEQUENCE [LARGE SCALE GENOMIC DNA]</scope>
    <source>
        <strain evidence="7 8">DSM 15581</strain>
    </source>
</reference>
<evidence type="ECO:0000256" key="4">
    <source>
        <dbReference type="PROSITE-ProRule" id="PRU00473"/>
    </source>
</evidence>
<dbReference type="AlphaFoldDB" id="A0AAW3TZ38"/>
<dbReference type="EMBL" id="JACIDB010000018">
    <property type="protein sequence ID" value="MBB3877474.1"/>
    <property type="molecule type" value="Genomic_DNA"/>
</dbReference>